<dbReference type="RefSeq" id="XP_505718.3">
    <property type="nucleotide sequence ID" value="XM_505718.3"/>
</dbReference>
<name>A0A1D8NPG7_YARLL</name>
<dbReference type="KEGG" id="yli:2907837"/>
<gene>
    <name evidence="1" type="ORF">YALI1_F28686t</name>
</gene>
<sequence>MSTQNSFIHHRHTYLYTLSPSFSQDPEPRSTLTQYVYKDGHRYQDRNDIKSKSLIAMKFFPVALLAATATASLCVDYQAENDQVLLAVQPCEESVTAAESEMSIFIRAAAGQPEAILAESLKKKLDIGDFAGYLRTKLSFDTDEHPVNVASAFAIVPEVELKSIKKYEIQNPYSLQKRGECSMWSPGNCGLSDVQTNYYSNFYTVHADPNHQVCLGICTDYLSHIWNDGVLQGSFYYTYNGCKFRSQNNWNGKTWNFCRVGAFYVMTKYAIFPTLYAIELTGWVDGVNYVSPRFCMSALNSCNSDTPSNADTVFFFFFLHIHSFNYNFAVKE</sequence>
<dbReference type="EMBL" id="CP017558">
    <property type="protein sequence ID" value="AOW07529.1"/>
    <property type="molecule type" value="Genomic_DNA"/>
</dbReference>
<proteinExistence type="predicted"/>
<evidence type="ECO:0000313" key="2">
    <source>
        <dbReference type="Proteomes" id="UP000182444"/>
    </source>
</evidence>
<dbReference type="GeneID" id="2907837"/>
<reference evidence="1 2" key="1">
    <citation type="journal article" date="2016" name="PLoS ONE">
        <title>Sequence Assembly of Yarrowia lipolytica Strain W29/CLIB89 Shows Transposable Element Diversity.</title>
        <authorList>
            <person name="Magnan C."/>
            <person name="Yu J."/>
            <person name="Chang I."/>
            <person name="Jahn E."/>
            <person name="Kanomata Y."/>
            <person name="Wu J."/>
            <person name="Zeller M."/>
            <person name="Oakes M."/>
            <person name="Baldi P."/>
            <person name="Sandmeyer S."/>
        </authorList>
    </citation>
    <scope>NUCLEOTIDE SEQUENCE [LARGE SCALE GENOMIC DNA]</scope>
    <source>
        <strain evidence="2">CLIB89(W29)</strain>
    </source>
</reference>
<dbReference type="VEuPathDB" id="FungiDB:YALI0_F21703g"/>
<protein>
    <submittedName>
        <fullName evidence="1">Uncharacterized protein</fullName>
    </submittedName>
</protein>
<dbReference type="Proteomes" id="UP000182444">
    <property type="component" value="Chromosome 1F"/>
</dbReference>
<organism evidence="1 2">
    <name type="scientific">Yarrowia lipolytica</name>
    <name type="common">Candida lipolytica</name>
    <dbReference type="NCBI Taxonomy" id="4952"/>
    <lineage>
        <taxon>Eukaryota</taxon>
        <taxon>Fungi</taxon>
        <taxon>Dikarya</taxon>
        <taxon>Ascomycota</taxon>
        <taxon>Saccharomycotina</taxon>
        <taxon>Dipodascomycetes</taxon>
        <taxon>Dipodascales</taxon>
        <taxon>Dipodascales incertae sedis</taxon>
        <taxon>Yarrowia</taxon>
    </lineage>
</organism>
<accession>A0A1D8NPG7</accession>
<dbReference type="AlphaFoldDB" id="A0A1D8NPG7"/>
<evidence type="ECO:0000313" key="1">
    <source>
        <dbReference type="EMBL" id="AOW07529.1"/>
    </source>
</evidence>
<dbReference type="VEuPathDB" id="FungiDB:YALI1_F28686t"/>